<dbReference type="Proteomes" id="UP000191024">
    <property type="component" value="Chromosome A"/>
</dbReference>
<dbReference type="InterPro" id="IPR036864">
    <property type="entry name" value="Zn2-C6_fun-type_DNA-bd_sf"/>
</dbReference>
<dbReference type="AlphaFoldDB" id="A0A1G4IL35"/>
<evidence type="ECO:0000256" key="2">
    <source>
        <dbReference type="ARBA" id="ARBA00022833"/>
    </source>
</evidence>
<accession>A0A1G4IL35</accession>
<keyword evidence="8" id="KW-1185">Reference proteome</keyword>
<reference evidence="7 8" key="1">
    <citation type="submission" date="2016-03" db="EMBL/GenBank/DDBJ databases">
        <authorList>
            <person name="Devillers H."/>
        </authorList>
    </citation>
    <scope>NUCLEOTIDE SEQUENCE [LARGE SCALE GENOMIC DNA]</scope>
    <source>
        <strain evidence="7">CBS 11717</strain>
    </source>
</reference>
<keyword evidence="4" id="KW-0804">Transcription</keyword>
<dbReference type="CDD" id="cd00067">
    <property type="entry name" value="GAL4"/>
    <property type="match status" value="1"/>
</dbReference>
<keyword evidence="2" id="KW-0862">Zinc</keyword>
<dbReference type="Gene3D" id="4.10.240.10">
    <property type="entry name" value="Zn(2)-C6 fungal-type DNA-binding domain"/>
    <property type="match status" value="1"/>
</dbReference>
<dbReference type="GO" id="GO:0000981">
    <property type="term" value="F:DNA-binding transcription factor activity, RNA polymerase II-specific"/>
    <property type="evidence" value="ECO:0007669"/>
    <property type="project" value="InterPro"/>
</dbReference>
<evidence type="ECO:0000256" key="1">
    <source>
        <dbReference type="ARBA" id="ARBA00022723"/>
    </source>
</evidence>
<proteinExistence type="predicted"/>
<dbReference type="PROSITE" id="PS00463">
    <property type="entry name" value="ZN2_CY6_FUNGAL_1"/>
    <property type="match status" value="1"/>
</dbReference>
<dbReference type="Pfam" id="PF04082">
    <property type="entry name" value="Fungal_trans"/>
    <property type="match status" value="1"/>
</dbReference>
<evidence type="ECO:0000259" key="6">
    <source>
        <dbReference type="PROSITE" id="PS50048"/>
    </source>
</evidence>
<dbReference type="PANTHER" id="PTHR47424">
    <property type="entry name" value="REGULATORY PROTEIN GAL4"/>
    <property type="match status" value="1"/>
</dbReference>
<gene>
    <name evidence="7" type="ORF">LAMI_0A00364G</name>
</gene>
<evidence type="ECO:0000256" key="3">
    <source>
        <dbReference type="ARBA" id="ARBA00023015"/>
    </source>
</evidence>
<dbReference type="CDD" id="cd12148">
    <property type="entry name" value="fungal_TF_MHR"/>
    <property type="match status" value="1"/>
</dbReference>
<evidence type="ECO:0000313" key="7">
    <source>
        <dbReference type="EMBL" id="SCU77258.1"/>
    </source>
</evidence>
<dbReference type="GO" id="GO:0003677">
    <property type="term" value="F:DNA binding"/>
    <property type="evidence" value="ECO:0007669"/>
    <property type="project" value="InterPro"/>
</dbReference>
<dbReference type="GO" id="GO:0008270">
    <property type="term" value="F:zinc ion binding"/>
    <property type="evidence" value="ECO:0007669"/>
    <property type="project" value="InterPro"/>
</dbReference>
<feature type="domain" description="Zn(2)-C6 fungal-type" evidence="6">
    <location>
        <begin position="29"/>
        <end position="58"/>
    </location>
</feature>
<name>A0A1G4IL35_9SACH</name>
<evidence type="ECO:0000256" key="4">
    <source>
        <dbReference type="ARBA" id="ARBA00023163"/>
    </source>
</evidence>
<dbReference type="SMART" id="SM00906">
    <property type="entry name" value="Fungal_trans"/>
    <property type="match status" value="1"/>
</dbReference>
<dbReference type="PROSITE" id="PS50048">
    <property type="entry name" value="ZN2_CY6_FUNGAL_2"/>
    <property type="match status" value="1"/>
</dbReference>
<dbReference type="EMBL" id="LT598462">
    <property type="protein sequence ID" value="SCU77258.1"/>
    <property type="molecule type" value="Genomic_DNA"/>
</dbReference>
<dbReference type="InterPro" id="IPR007219">
    <property type="entry name" value="XnlR_reg_dom"/>
</dbReference>
<dbReference type="PANTHER" id="PTHR47424:SF6">
    <property type="entry name" value="PROLINE UTILIZATION TRANS-ACTIVATOR"/>
    <property type="match status" value="1"/>
</dbReference>
<protein>
    <submittedName>
        <fullName evidence="7">LAMI_0A00364g1_1</fullName>
    </submittedName>
</protein>
<dbReference type="SUPFAM" id="SSF57701">
    <property type="entry name" value="Zn2/Cys6 DNA-binding domain"/>
    <property type="match status" value="1"/>
</dbReference>
<dbReference type="InterPro" id="IPR051127">
    <property type="entry name" value="Fungal_SecMet_Regulators"/>
</dbReference>
<keyword evidence="1" id="KW-0479">Metal-binding</keyword>
<dbReference type="InterPro" id="IPR001138">
    <property type="entry name" value="Zn2Cys6_DnaBD"/>
</dbReference>
<dbReference type="OrthoDB" id="3364175at2759"/>
<evidence type="ECO:0000313" key="8">
    <source>
        <dbReference type="Proteomes" id="UP000191024"/>
    </source>
</evidence>
<dbReference type="Pfam" id="PF00172">
    <property type="entry name" value="Zn_clus"/>
    <property type="match status" value="1"/>
</dbReference>
<dbReference type="SMART" id="SM00066">
    <property type="entry name" value="GAL4"/>
    <property type="match status" value="1"/>
</dbReference>
<keyword evidence="5" id="KW-0539">Nucleus</keyword>
<evidence type="ECO:0000256" key="5">
    <source>
        <dbReference type="ARBA" id="ARBA00023242"/>
    </source>
</evidence>
<organism evidence="7 8">
    <name type="scientific">Lachancea mirantina</name>
    <dbReference type="NCBI Taxonomy" id="1230905"/>
    <lineage>
        <taxon>Eukaryota</taxon>
        <taxon>Fungi</taxon>
        <taxon>Dikarya</taxon>
        <taxon>Ascomycota</taxon>
        <taxon>Saccharomycotina</taxon>
        <taxon>Saccharomycetes</taxon>
        <taxon>Saccharomycetales</taxon>
        <taxon>Saccharomycetaceae</taxon>
        <taxon>Lachancea</taxon>
    </lineage>
</organism>
<dbReference type="GO" id="GO:0006351">
    <property type="term" value="P:DNA-templated transcription"/>
    <property type="evidence" value="ECO:0007669"/>
    <property type="project" value="InterPro"/>
</dbReference>
<sequence>MNTSGKTNVVKKRRRGKVPESERLRTAVACLECKRQKSKCLGGFPCDRCVSKKAKCKRVPHVRVSQETLLASEQRLSYMEAIIKTTFPGIESSLEQMKLKLAELNGDAKAREMIMHIDLRNVQQSDDNERHTFYEDVGSTSSFVARAHEIVSHGSSKTRSPTEPSESSVPVQNLESITNDASHVLSDLLRTALSSLPPLAETTRLINTFVSVAGNNTFFYFDSKWFKAIVLRIYQKRSELGLTDVNHVCLLYMGLCMGSIFAYVWKDNKILLGSQTGKFPGSTFYEHAQLLFPAVINDSSVEAVQVFFLAAMYVLAGQELEKAYIYLGIAMRAAVANGMHKNFLLGDSCDKKVAESRKRLFWSVYTIERRSAIALGRPETLPVSEIDLDLPAYCDGLDANSENANVSCMILIITVSLLTIKIHDMWFRRATDGLKFATIMDLYHSIERWRRQVPPQFELKLMGIGERSYRGAVHVHFAHNLAKITLGRPFLLLKLRYSNISAELDESMNSFASQMVGYTYKAASEIVEILLNLRTNNLLSCYSFNDYNACHAASFVMVVYFALIPSTEVLQRLNESVSILQQISQSCKYTQRSTNVILGLKDIIQQGQGYQRWIDEAVLGIGDARSPDAALDTRPRVNDDEPTEDNWGKLDASLGALNDENRFPPVFCEGSFPLDPDHFVEYFLQENKPED</sequence>
<keyword evidence="3" id="KW-0805">Transcription regulation</keyword>